<dbReference type="Gene3D" id="3.40.50.720">
    <property type="entry name" value="NAD(P)-binding Rossmann-like Domain"/>
    <property type="match status" value="1"/>
</dbReference>
<gene>
    <name evidence="1" type="ORF">BGZ70_004472</name>
</gene>
<protein>
    <submittedName>
        <fullName evidence="1">Uncharacterized protein</fullName>
    </submittedName>
</protein>
<reference evidence="1" key="1">
    <citation type="journal article" date="2020" name="Fungal Divers.">
        <title>Resolving the Mortierellaceae phylogeny through synthesis of multi-gene phylogenetics and phylogenomics.</title>
        <authorList>
            <person name="Vandepol N."/>
            <person name="Liber J."/>
            <person name="Desiro A."/>
            <person name="Na H."/>
            <person name="Kennedy M."/>
            <person name="Barry K."/>
            <person name="Grigoriev I.V."/>
            <person name="Miller A.N."/>
            <person name="O'Donnell K."/>
            <person name="Stajich J.E."/>
            <person name="Bonito G."/>
        </authorList>
    </citation>
    <scope>NUCLEOTIDE SEQUENCE</scope>
    <source>
        <strain evidence="1">CK1249</strain>
    </source>
</reference>
<evidence type="ECO:0000313" key="1">
    <source>
        <dbReference type="EMBL" id="KAF9944637.1"/>
    </source>
</evidence>
<feature type="non-terminal residue" evidence="1">
    <location>
        <position position="1"/>
    </location>
</feature>
<dbReference type="AlphaFoldDB" id="A0A9P6IRA6"/>
<proteinExistence type="predicted"/>
<comment type="caution">
    <text evidence="1">The sequence shown here is derived from an EMBL/GenBank/DDBJ whole genome shotgun (WGS) entry which is preliminary data.</text>
</comment>
<dbReference type="EMBL" id="JAAAHY010002371">
    <property type="protein sequence ID" value="KAF9944637.1"/>
    <property type="molecule type" value="Genomic_DNA"/>
</dbReference>
<keyword evidence="2" id="KW-1185">Reference proteome</keyword>
<dbReference type="Gene3D" id="3.90.180.10">
    <property type="entry name" value="Medium-chain alcohol dehydrogenases, catalytic domain"/>
    <property type="match status" value="1"/>
</dbReference>
<evidence type="ECO:0000313" key="2">
    <source>
        <dbReference type="Proteomes" id="UP000738359"/>
    </source>
</evidence>
<organism evidence="1 2">
    <name type="scientific">Mortierella alpina</name>
    <name type="common">Oleaginous fungus</name>
    <name type="synonym">Mortierella renispora</name>
    <dbReference type="NCBI Taxonomy" id="64518"/>
    <lineage>
        <taxon>Eukaryota</taxon>
        <taxon>Fungi</taxon>
        <taxon>Fungi incertae sedis</taxon>
        <taxon>Mucoromycota</taxon>
        <taxon>Mortierellomycotina</taxon>
        <taxon>Mortierellomycetes</taxon>
        <taxon>Mortierellales</taxon>
        <taxon>Mortierellaceae</taxon>
        <taxon>Mortierella</taxon>
    </lineage>
</organism>
<name>A0A9P6IRA6_MORAP</name>
<sequence length="90" mass="9750">ISANRILLKNISVVGVHWGAYTKYDPATVVQVWTELLDMFAKEKLVPVVYEKIYQGLESVKTGLTDLAGRKTYGKAVVAIGGVAPATSKL</sequence>
<dbReference type="Proteomes" id="UP000738359">
    <property type="component" value="Unassembled WGS sequence"/>
</dbReference>
<dbReference type="OrthoDB" id="10257049at2759"/>
<accession>A0A9P6IRA6</accession>